<accession>A0A174GN56</accession>
<dbReference type="EMBL" id="CYZV01000036">
    <property type="protein sequence ID" value="CUO63833.1"/>
    <property type="molecule type" value="Genomic_DNA"/>
</dbReference>
<organism evidence="2 3">
    <name type="scientific">Clostridium disporicum</name>
    <dbReference type="NCBI Taxonomy" id="84024"/>
    <lineage>
        <taxon>Bacteria</taxon>
        <taxon>Bacillati</taxon>
        <taxon>Bacillota</taxon>
        <taxon>Clostridia</taxon>
        <taxon>Eubacteriales</taxon>
        <taxon>Clostridiaceae</taxon>
        <taxon>Clostridium</taxon>
    </lineage>
</organism>
<feature type="transmembrane region" description="Helical" evidence="1">
    <location>
        <begin position="245"/>
        <end position="264"/>
    </location>
</feature>
<evidence type="ECO:0000313" key="2">
    <source>
        <dbReference type="EMBL" id="CUO63833.1"/>
    </source>
</evidence>
<feature type="transmembrane region" description="Helical" evidence="1">
    <location>
        <begin position="45"/>
        <end position="62"/>
    </location>
</feature>
<reference evidence="2 3" key="1">
    <citation type="submission" date="2015-09" db="EMBL/GenBank/DDBJ databases">
        <authorList>
            <consortium name="Pathogen Informatics"/>
        </authorList>
    </citation>
    <scope>NUCLEOTIDE SEQUENCE [LARGE SCALE GENOMIC DNA]</scope>
    <source>
        <strain evidence="2 3">2789STDY5834855</strain>
    </source>
</reference>
<feature type="transmembrane region" description="Helical" evidence="1">
    <location>
        <begin position="207"/>
        <end position="233"/>
    </location>
</feature>
<evidence type="ECO:0000313" key="3">
    <source>
        <dbReference type="Proteomes" id="UP000095558"/>
    </source>
</evidence>
<dbReference type="GeneID" id="83012154"/>
<evidence type="ECO:0000256" key="1">
    <source>
        <dbReference type="SAM" id="Phobius"/>
    </source>
</evidence>
<dbReference type="RefSeq" id="WP_042398866.1">
    <property type="nucleotide sequence ID" value="NZ_CYZV01000036.1"/>
</dbReference>
<protein>
    <submittedName>
        <fullName evidence="2">TrbL/VirB6 plasmid conjugal transfer protein</fullName>
    </submittedName>
</protein>
<dbReference type="OrthoDB" id="9805295at2"/>
<keyword evidence="1" id="KW-1133">Transmembrane helix</keyword>
<keyword evidence="1" id="KW-0812">Transmembrane</keyword>
<dbReference type="Proteomes" id="UP000095558">
    <property type="component" value="Unassembled WGS sequence"/>
</dbReference>
<dbReference type="Pfam" id="PF19478">
    <property type="entry name" value="TrbL_2"/>
    <property type="match status" value="1"/>
</dbReference>
<keyword evidence="1" id="KW-0472">Membrane</keyword>
<feature type="transmembrane region" description="Helical" evidence="1">
    <location>
        <begin position="149"/>
        <end position="172"/>
    </location>
</feature>
<proteinExistence type="predicted"/>
<gene>
    <name evidence="2" type="ORF">ERS852470_02921</name>
</gene>
<dbReference type="AlphaFoldDB" id="A0A174GN56"/>
<dbReference type="InterPro" id="IPR045798">
    <property type="entry name" value="TrbL_Firmicutes"/>
</dbReference>
<sequence length="277" mass="30201">MEEWIVNTIINMITNVTSVGSDLIKTPEEFNATIYTGILNIQKNIITPIALVILAIFLLLELQSITTRTDTMGERGFEIPFKIMIKFIICKTALDMTPLILSAIFNVSQEIIVGINGIFSGSGGLDIGSARETIEQLVSNADFLEKVLIMINVVIINTISFISNILITAIIYGRMIEMYVFIGIAPLPMATIPNAEQSSIAKNFLKSFTAVSIQGVLMCISIAIMGILFSGIVTIDPSNIDSTNLLSLLWECTGYSIITVFALLSSGKWAKSICNAM</sequence>
<name>A0A174GN56_9CLOT</name>